<comment type="caution">
    <text evidence="2">The sequence shown here is derived from an EMBL/GenBank/DDBJ whole genome shotgun (WGS) entry which is preliminary data.</text>
</comment>
<gene>
    <name evidence="2" type="ORF">D5R40_01765</name>
</gene>
<name>A0A3N6PUU6_9CYAN</name>
<dbReference type="Gene3D" id="1.20.5.340">
    <property type="match status" value="1"/>
</dbReference>
<dbReference type="RefSeq" id="WP_124144480.1">
    <property type="nucleotide sequence ID" value="NZ_CAWOKI010000022.1"/>
</dbReference>
<proteinExistence type="predicted"/>
<keyword evidence="1" id="KW-0175">Coiled coil</keyword>
<dbReference type="Proteomes" id="UP000269154">
    <property type="component" value="Unassembled WGS sequence"/>
</dbReference>
<evidence type="ECO:0000256" key="1">
    <source>
        <dbReference type="SAM" id="Coils"/>
    </source>
</evidence>
<keyword evidence="3" id="KW-1185">Reference proteome</keyword>
<dbReference type="OrthoDB" id="461796at2"/>
<evidence type="ECO:0000313" key="3">
    <source>
        <dbReference type="Proteomes" id="UP000269154"/>
    </source>
</evidence>
<feature type="coiled-coil region" evidence="1">
    <location>
        <begin position="24"/>
        <end position="72"/>
    </location>
</feature>
<sequence>MYSPLIKKVIAKACNISIDECVEVQRLKLEVQRLTEENQELTEQSQQYQKENQELQNKLTKLRMQLATLSEDSPSLNSSLSANLIPSKESTKTTVILVDSPSPELEEDRGKAVELLNQLPNGMWHVKVESGVQVILKPEALKVLA</sequence>
<evidence type="ECO:0000313" key="2">
    <source>
        <dbReference type="EMBL" id="RQH55524.1"/>
    </source>
</evidence>
<organism evidence="2 3">
    <name type="scientific">Okeania hirsuta</name>
    <dbReference type="NCBI Taxonomy" id="1458930"/>
    <lineage>
        <taxon>Bacteria</taxon>
        <taxon>Bacillati</taxon>
        <taxon>Cyanobacteriota</taxon>
        <taxon>Cyanophyceae</taxon>
        <taxon>Oscillatoriophycideae</taxon>
        <taxon>Oscillatoriales</taxon>
        <taxon>Microcoleaceae</taxon>
        <taxon>Okeania</taxon>
    </lineage>
</organism>
<dbReference type="EMBL" id="RCBY01000005">
    <property type="protein sequence ID" value="RQH55524.1"/>
    <property type="molecule type" value="Genomic_DNA"/>
</dbReference>
<reference evidence="2 3" key="1">
    <citation type="journal article" date="2018" name="ACS Chem. Biol.">
        <title>Ketoreductase domain dysfunction expands chemodiversity: malyngamide biosynthesis in the cyanobacterium Okeania hirsuta.</title>
        <authorList>
            <person name="Moss N.A."/>
            <person name="Leao T."/>
            <person name="Rankin M."/>
            <person name="McCullough T.M."/>
            <person name="Qu P."/>
            <person name="Korobeynikov A."/>
            <person name="Smith J.L."/>
            <person name="Gerwick L."/>
            <person name="Gerwick W.H."/>
        </authorList>
    </citation>
    <scope>NUCLEOTIDE SEQUENCE [LARGE SCALE GENOMIC DNA]</scope>
    <source>
        <strain evidence="2 3">PAB10Feb10-1</strain>
    </source>
</reference>
<dbReference type="AlphaFoldDB" id="A0A3N6PUU6"/>
<protein>
    <submittedName>
        <fullName evidence="2">Uncharacterized protein</fullName>
    </submittedName>
</protein>
<accession>A0A3N6PUU6</accession>